<gene>
    <name evidence="4" type="ORF">FZC75_02160</name>
</gene>
<evidence type="ECO:0000313" key="4">
    <source>
        <dbReference type="EMBL" id="TYS74523.1"/>
    </source>
</evidence>
<dbReference type="Pfam" id="PF22768">
    <property type="entry name" value="SPP1_Dit"/>
    <property type="match status" value="1"/>
</dbReference>
<proteinExistence type="predicted"/>
<comment type="caution">
    <text evidence="4">The sequence shown here is derived from an EMBL/GenBank/DDBJ whole genome shotgun (WGS) entry which is preliminary data.</text>
</comment>
<dbReference type="Proteomes" id="UP000324517">
    <property type="component" value="Unassembled WGS sequence"/>
</dbReference>
<accession>A0A5D4TFH7</accession>
<dbReference type="Pfam" id="PF05709">
    <property type="entry name" value="Sipho_tail"/>
    <property type="match status" value="1"/>
</dbReference>
<dbReference type="InterPro" id="IPR054738">
    <property type="entry name" value="Siphovirus-type_tail_C"/>
</dbReference>
<feature type="domain" description="Siphovirus-type tail component RIFT-related" evidence="2">
    <location>
        <begin position="29"/>
        <end position="127"/>
    </location>
</feature>
<feature type="compositionally biased region" description="Basic and acidic residues" evidence="1">
    <location>
        <begin position="1"/>
        <end position="15"/>
    </location>
</feature>
<evidence type="ECO:0000259" key="2">
    <source>
        <dbReference type="Pfam" id="PF05709"/>
    </source>
</evidence>
<dbReference type="EMBL" id="VTET01000001">
    <property type="protein sequence ID" value="TYS74523.1"/>
    <property type="molecule type" value="Genomic_DNA"/>
</dbReference>
<dbReference type="OrthoDB" id="3078561at2"/>
<dbReference type="Gene3D" id="2.40.30.200">
    <property type="match status" value="1"/>
</dbReference>
<evidence type="ECO:0008006" key="6">
    <source>
        <dbReference type="Google" id="ProtNLM"/>
    </source>
</evidence>
<evidence type="ECO:0000259" key="3">
    <source>
        <dbReference type="Pfam" id="PF22768"/>
    </source>
</evidence>
<evidence type="ECO:0000256" key="1">
    <source>
        <dbReference type="SAM" id="MobiDB-lite"/>
    </source>
</evidence>
<feature type="region of interest" description="Disordered" evidence="1">
    <location>
        <begin position="1"/>
        <end position="26"/>
    </location>
</feature>
<dbReference type="RefSeq" id="WP_148978274.1">
    <property type="nucleotide sequence ID" value="NZ_JBNILM010000001.1"/>
</dbReference>
<dbReference type="InterPro" id="IPR008841">
    <property type="entry name" value="Siphovirus-type_tail_N"/>
</dbReference>
<evidence type="ECO:0000313" key="5">
    <source>
        <dbReference type="Proteomes" id="UP000324517"/>
    </source>
</evidence>
<name>A0A5D4TFH7_9BACI</name>
<feature type="domain" description="Siphovirus-type tail component C-terminal" evidence="3">
    <location>
        <begin position="197"/>
        <end position="281"/>
    </location>
</feature>
<dbReference type="AlphaFoldDB" id="A0A5D4TFH7"/>
<sequence length="287" mass="33104">MFTLKENDKSYRPEDFGTTALPGHIHPSPEQIDRTLYIPGADGLFHFGSNFGVRTFELPMLVIPQQNKIELQKRIRAFTSIFYTSTGKPKELELSFDYEPEKYYIVRISNRIVPNRLLTLSEFTLVLTANDPYAYADQNYIPEYVDNSLQYDSGYNYEPPQNHLIYGEPKSYFYENGTEFNWLYSRQYSSIYNFADMQVPLAIEVEGSVNYPRLTNLTTGVQMQLPSISNQVMVIDANRFTVKVDGVSKLTLHKGDFLHLAPTLNQLLFEGGSPNAAVRYKWNHKFI</sequence>
<organism evidence="4 5">
    <name type="scientific">Sutcliffiella horikoshii</name>
    <dbReference type="NCBI Taxonomy" id="79883"/>
    <lineage>
        <taxon>Bacteria</taxon>
        <taxon>Bacillati</taxon>
        <taxon>Bacillota</taxon>
        <taxon>Bacilli</taxon>
        <taxon>Bacillales</taxon>
        <taxon>Bacillaceae</taxon>
        <taxon>Sutcliffiella</taxon>
    </lineage>
</organism>
<reference evidence="4 5" key="1">
    <citation type="submission" date="2019-08" db="EMBL/GenBank/DDBJ databases">
        <title>Bacillus genomes from the desert of Cuatro Cienegas, Coahuila.</title>
        <authorList>
            <person name="Olmedo-Alvarez G."/>
        </authorList>
    </citation>
    <scope>NUCLEOTIDE SEQUENCE [LARGE SCALE GENOMIC DNA]</scope>
    <source>
        <strain evidence="4 5">CH98b_3T</strain>
    </source>
</reference>
<protein>
    <recommendedName>
        <fullName evidence="6">Phage tail protein</fullName>
    </recommendedName>
</protein>